<dbReference type="SUPFAM" id="SSF51556">
    <property type="entry name" value="Metallo-dependent hydrolases"/>
    <property type="match status" value="1"/>
</dbReference>
<evidence type="ECO:0000256" key="1">
    <source>
        <dbReference type="SAM" id="SignalP"/>
    </source>
</evidence>
<dbReference type="InterPro" id="IPR006680">
    <property type="entry name" value="Amidohydro-rel"/>
</dbReference>
<dbReference type="EMBL" id="CABPSX010000001">
    <property type="protein sequence ID" value="VVG69366.1"/>
    <property type="molecule type" value="Genomic_DNA"/>
</dbReference>
<feature type="chain" id="PRO_5022931688" description="Amidohydrolase-related domain-containing protein" evidence="1">
    <location>
        <begin position="22"/>
        <end position="331"/>
    </location>
</feature>
<dbReference type="Proteomes" id="UP000364291">
    <property type="component" value="Unassembled WGS sequence"/>
</dbReference>
<dbReference type="InterPro" id="IPR032466">
    <property type="entry name" value="Metal_Hydrolase"/>
</dbReference>
<keyword evidence="1" id="KW-0732">Signal</keyword>
<organism evidence="3 4">
    <name type="scientific">Pandoraea apista</name>
    <dbReference type="NCBI Taxonomy" id="93218"/>
    <lineage>
        <taxon>Bacteria</taxon>
        <taxon>Pseudomonadati</taxon>
        <taxon>Pseudomonadota</taxon>
        <taxon>Betaproteobacteria</taxon>
        <taxon>Burkholderiales</taxon>
        <taxon>Burkholderiaceae</taxon>
        <taxon>Pandoraea</taxon>
    </lineage>
</organism>
<proteinExistence type="predicted"/>
<dbReference type="GO" id="GO:0016787">
    <property type="term" value="F:hydrolase activity"/>
    <property type="evidence" value="ECO:0007669"/>
    <property type="project" value="InterPro"/>
</dbReference>
<gene>
    <name evidence="3" type="ORF">PAP18089_00319</name>
</gene>
<accession>A0A5E5NYA7</accession>
<protein>
    <recommendedName>
        <fullName evidence="2">Amidohydrolase-related domain-containing protein</fullName>
    </recommendedName>
</protein>
<sequence length="331" mass="36303">MPNMPRRALLTLLLWTSAVCAQTPACVGSAAPPYQGPLFDAMAQTDQWLDIDSAVATAKRNGVTGIALFARVHKKQDGRSLVNHAAEKNPGFILVGAPKLFDMRGDLDNSYVSDVLKGVDAHRYTFVGEILYTHGDKSGGEVTASGERYIDPTRAGTSKLISGLQGKSVPVMTHWEVYDWERDRPLFDKLYSTYPDQVFVWPHLGFADAQQATAMLSAHPNVWATLSKKEKAGENLADSDKEDDIGPPVIDACGVLQPDWKAVMIRFQDRLLFATDAHKAGRWSRYADIITRWRAILGQLPPDVAEEIAYRNAAKLYGVAPGSATPAQALH</sequence>
<dbReference type="OrthoDB" id="3982782at2"/>
<name>A0A5E5NYA7_9BURK</name>
<dbReference type="Pfam" id="PF04909">
    <property type="entry name" value="Amidohydro_2"/>
    <property type="match status" value="1"/>
</dbReference>
<feature type="domain" description="Amidohydrolase-related" evidence="2">
    <location>
        <begin position="169"/>
        <end position="318"/>
    </location>
</feature>
<dbReference type="AlphaFoldDB" id="A0A5E5NYA7"/>
<evidence type="ECO:0000313" key="4">
    <source>
        <dbReference type="Proteomes" id="UP000364291"/>
    </source>
</evidence>
<dbReference type="RefSeq" id="WP_094068092.1">
    <property type="nucleotide sequence ID" value="NZ_CABPSX010000001.1"/>
</dbReference>
<evidence type="ECO:0000259" key="2">
    <source>
        <dbReference type="Pfam" id="PF04909"/>
    </source>
</evidence>
<evidence type="ECO:0000313" key="3">
    <source>
        <dbReference type="EMBL" id="VVG69366.1"/>
    </source>
</evidence>
<reference evidence="3 4" key="1">
    <citation type="submission" date="2019-08" db="EMBL/GenBank/DDBJ databases">
        <authorList>
            <person name="Peeters C."/>
        </authorList>
    </citation>
    <scope>NUCLEOTIDE SEQUENCE [LARGE SCALE GENOMIC DNA]</scope>
    <source>
        <strain evidence="3 4">LMG 18089</strain>
    </source>
</reference>
<feature type="signal peptide" evidence="1">
    <location>
        <begin position="1"/>
        <end position="21"/>
    </location>
</feature>
<dbReference type="Gene3D" id="3.20.20.140">
    <property type="entry name" value="Metal-dependent hydrolases"/>
    <property type="match status" value="1"/>
</dbReference>